<dbReference type="HOGENOM" id="CLU_056887_4_1_9"/>
<dbReference type="GO" id="GO:0097163">
    <property type="term" value="F:sulfur carrier activity"/>
    <property type="evidence" value="ECO:0007669"/>
    <property type="project" value="UniProtKB-UniRule"/>
</dbReference>
<dbReference type="Pfam" id="PF02634">
    <property type="entry name" value="FdhD-NarQ"/>
    <property type="match status" value="2"/>
</dbReference>
<dbReference type="GO" id="GO:0006777">
    <property type="term" value="P:Mo-molybdopterin cofactor biosynthetic process"/>
    <property type="evidence" value="ECO:0007669"/>
    <property type="project" value="UniProtKB-UniRule"/>
</dbReference>
<keyword evidence="1 3" id="KW-0963">Cytoplasm</keyword>
<dbReference type="Gene3D" id="3.40.140.10">
    <property type="entry name" value="Cytidine Deaminase, domain 2"/>
    <property type="match status" value="1"/>
</dbReference>
<dbReference type="SMR" id="H6LB63"/>
<sequence>MDTFLKLPVVKVNGDQTQIIDETIITEYPLTLYVNDKVFNTFYCTPQDLEALVVGYLMSCGRLGAKQDILGLEIIRKKNIAKIQLAKCATKPELKPVEKPMLVKIENIYEIMIKNIKPTELFLKTGGFHNVAIYDNKKEIITMMDVARHNAVDKVLGYCVLNEIDCRDKMLVVSGRISVDMLIKAEQGNIPMVLSKSAPTSLSVARADAAGITLVGFIRGEQMNVYTHPTRIDLGEEAFRAINKNKRITSMKNASIYLRS</sequence>
<dbReference type="InterPro" id="IPR003786">
    <property type="entry name" value="FdhD"/>
</dbReference>
<evidence type="ECO:0000256" key="1">
    <source>
        <dbReference type="ARBA" id="ARBA00022490"/>
    </source>
</evidence>
<gene>
    <name evidence="3 4" type="primary">fdhD</name>
    <name evidence="4" type="ordered locus">Awo_c08240</name>
</gene>
<accession>H6LB63</accession>
<dbReference type="PIRSF" id="PIRSF015626">
    <property type="entry name" value="FdhD"/>
    <property type="match status" value="1"/>
</dbReference>
<reference evidence="4 5" key="2">
    <citation type="journal article" date="2012" name="PLoS ONE">
        <title>An ancient pathway combining carbon dioxide fixation with the generation and utilization of a sodium ion gradient for ATP synthesis.</title>
        <authorList>
            <person name="Poehlein A."/>
            <person name="Schmidt S."/>
            <person name="Kaster A.K."/>
            <person name="Goenrich M."/>
            <person name="Vollmers J."/>
            <person name="Thurmer A."/>
            <person name="Bertsch J."/>
            <person name="Schuchmann K."/>
            <person name="Voigt B."/>
            <person name="Hecker M."/>
            <person name="Daniel R."/>
            <person name="Thauer R.K."/>
            <person name="Gottschalk G."/>
            <person name="Muller V."/>
        </authorList>
    </citation>
    <scope>NUCLEOTIDE SEQUENCE [LARGE SCALE GENOMIC DNA]</scope>
    <source>
        <strain evidence="5">ATCC 29683 / DSM 1030 / JCM 2381 / KCTC 1655 / WB1</strain>
    </source>
</reference>
<dbReference type="SUPFAM" id="SSF53927">
    <property type="entry name" value="Cytidine deaminase-like"/>
    <property type="match status" value="1"/>
</dbReference>
<dbReference type="PANTHER" id="PTHR30592">
    <property type="entry name" value="FORMATE DEHYDROGENASE"/>
    <property type="match status" value="1"/>
</dbReference>
<reference evidence="5" key="1">
    <citation type="submission" date="2011-07" db="EMBL/GenBank/DDBJ databases">
        <title>Complete genome sequence of Acetobacterium woodii.</title>
        <authorList>
            <person name="Poehlein A."/>
            <person name="Schmidt S."/>
            <person name="Kaster A.-K."/>
            <person name="Goenrich M."/>
            <person name="Vollmers J."/>
            <person name="Thuermer A."/>
            <person name="Gottschalk G."/>
            <person name="Thauer R.K."/>
            <person name="Daniel R."/>
            <person name="Mueller V."/>
        </authorList>
    </citation>
    <scope>NUCLEOTIDE SEQUENCE [LARGE SCALE GENOMIC DNA]</scope>
    <source>
        <strain evidence="5">ATCC 29683 / DSM 1030 / JCM 2381 / KCTC 1655 / WB1</strain>
    </source>
</reference>
<dbReference type="Proteomes" id="UP000007177">
    <property type="component" value="Chromosome"/>
</dbReference>
<keyword evidence="5" id="KW-1185">Reference proteome</keyword>
<dbReference type="AlphaFoldDB" id="H6LB63"/>
<organism evidence="4 5">
    <name type="scientific">Acetobacterium woodii (strain ATCC 29683 / DSM 1030 / JCM 2381 / KCTC 1655 / WB1)</name>
    <dbReference type="NCBI Taxonomy" id="931626"/>
    <lineage>
        <taxon>Bacteria</taxon>
        <taxon>Bacillati</taxon>
        <taxon>Bacillota</taxon>
        <taxon>Clostridia</taxon>
        <taxon>Eubacteriales</taxon>
        <taxon>Eubacteriaceae</taxon>
        <taxon>Acetobacterium</taxon>
    </lineage>
</organism>
<dbReference type="GO" id="GO:0016783">
    <property type="term" value="F:sulfurtransferase activity"/>
    <property type="evidence" value="ECO:0007669"/>
    <property type="project" value="InterPro"/>
</dbReference>
<dbReference type="GO" id="GO:0005737">
    <property type="term" value="C:cytoplasm"/>
    <property type="evidence" value="ECO:0007669"/>
    <property type="project" value="UniProtKB-SubCell"/>
</dbReference>
<comment type="similarity">
    <text evidence="3">Belongs to the FdhD family.</text>
</comment>
<dbReference type="RefSeq" id="WP_014355218.1">
    <property type="nucleotide sequence ID" value="NC_016894.1"/>
</dbReference>
<name>H6LB63_ACEWD</name>
<dbReference type="eggNOG" id="COG1526">
    <property type="taxonomic scope" value="Bacteria"/>
</dbReference>
<dbReference type="EMBL" id="CP002987">
    <property type="protein sequence ID" value="AFA47615.1"/>
    <property type="molecule type" value="Genomic_DNA"/>
</dbReference>
<dbReference type="PANTHER" id="PTHR30592:SF1">
    <property type="entry name" value="SULFUR CARRIER PROTEIN FDHD"/>
    <property type="match status" value="1"/>
</dbReference>
<proteinExistence type="inferred from homology"/>
<comment type="function">
    <text evidence="3">Required for formate dehydrogenase (FDH) activity. Acts as a sulfur carrier protein that transfers sulfur from IscS to the molybdenum cofactor prior to its insertion into FDH.</text>
</comment>
<keyword evidence="2 3" id="KW-0501">Molybdenum cofactor biosynthesis</keyword>
<dbReference type="Gene3D" id="3.10.20.10">
    <property type="match status" value="1"/>
</dbReference>
<comment type="caution">
    <text evidence="3">Lacks conserved residue(s) required for the propagation of feature annotation.</text>
</comment>
<evidence type="ECO:0000313" key="4">
    <source>
        <dbReference type="EMBL" id="AFA47615.1"/>
    </source>
</evidence>
<feature type="active site" description="Cysteine persulfide intermediate" evidence="3">
    <location>
        <position position="88"/>
    </location>
</feature>
<dbReference type="HAMAP" id="MF_00187">
    <property type="entry name" value="FdhD"/>
    <property type="match status" value="1"/>
</dbReference>
<evidence type="ECO:0000256" key="3">
    <source>
        <dbReference type="HAMAP-Rule" id="MF_00187"/>
    </source>
</evidence>
<evidence type="ECO:0000256" key="2">
    <source>
        <dbReference type="ARBA" id="ARBA00023150"/>
    </source>
</evidence>
<comment type="subcellular location">
    <subcellularLocation>
        <location evidence="3">Cytoplasm</location>
    </subcellularLocation>
</comment>
<protein>
    <recommendedName>
        <fullName evidence="3">Sulfur carrier protein FdhD</fullName>
    </recommendedName>
</protein>
<dbReference type="STRING" id="931626.Awo_c08240"/>
<dbReference type="KEGG" id="awo:Awo_c08240"/>
<dbReference type="NCBIfam" id="TIGR00129">
    <property type="entry name" value="fdhD_narQ"/>
    <property type="match status" value="1"/>
</dbReference>
<dbReference type="InterPro" id="IPR016193">
    <property type="entry name" value="Cytidine_deaminase-like"/>
</dbReference>
<evidence type="ECO:0000313" key="5">
    <source>
        <dbReference type="Proteomes" id="UP000007177"/>
    </source>
</evidence>